<dbReference type="EMBL" id="QMFB01000022">
    <property type="protein sequence ID" value="RAV16122.1"/>
    <property type="molecule type" value="Genomic_DNA"/>
</dbReference>
<evidence type="ECO:0000256" key="4">
    <source>
        <dbReference type="ARBA" id="ARBA00022692"/>
    </source>
</evidence>
<dbReference type="PANTHER" id="PTHR32243:SF18">
    <property type="entry name" value="INNER MEMBRANE ABC TRANSPORTER PERMEASE PROTEIN YCJP"/>
    <property type="match status" value="1"/>
</dbReference>
<feature type="transmembrane region" description="Helical" evidence="7">
    <location>
        <begin position="105"/>
        <end position="125"/>
    </location>
</feature>
<name>A0A329M8V7_9BACL</name>
<evidence type="ECO:0000256" key="1">
    <source>
        <dbReference type="ARBA" id="ARBA00004651"/>
    </source>
</evidence>
<comment type="subcellular location">
    <subcellularLocation>
        <location evidence="1 7">Cell membrane</location>
        <topology evidence="1 7">Multi-pass membrane protein</topology>
    </subcellularLocation>
</comment>
<dbReference type="PROSITE" id="PS50928">
    <property type="entry name" value="ABC_TM1"/>
    <property type="match status" value="1"/>
</dbReference>
<dbReference type="PANTHER" id="PTHR32243">
    <property type="entry name" value="MALTOSE TRANSPORT SYSTEM PERMEASE-RELATED"/>
    <property type="match status" value="1"/>
</dbReference>
<dbReference type="AlphaFoldDB" id="A0A329M8V7"/>
<dbReference type="GO" id="GO:0055085">
    <property type="term" value="P:transmembrane transport"/>
    <property type="evidence" value="ECO:0007669"/>
    <property type="project" value="InterPro"/>
</dbReference>
<reference evidence="9 10" key="1">
    <citation type="journal article" date="2009" name="Int. J. Syst. Evol. Microbiol.">
        <title>Paenibacillus contaminans sp. nov., isolated from a contaminated laboratory plate.</title>
        <authorList>
            <person name="Chou J.H."/>
            <person name="Lee J.H."/>
            <person name="Lin M.C."/>
            <person name="Chang P.S."/>
            <person name="Arun A.B."/>
            <person name="Young C.C."/>
            <person name="Chen W.M."/>
        </authorList>
    </citation>
    <scope>NUCLEOTIDE SEQUENCE [LARGE SCALE GENOMIC DNA]</scope>
    <source>
        <strain evidence="9 10">CKOBP-6</strain>
    </source>
</reference>
<comment type="caution">
    <text evidence="9">The sequence shown here is derived from an EMBL/GenBank/DDBJ whole genome shotgun (WGS) entry which is preliminary data.</text>
</comment>
<gene>
    <name evidence="9" type="ORF">DQG23_29485</name>
</gene>
<feature type="transmembrane region" description="Helical" evidence="7">
    <location>
        <begin position="71"/>
        <end position="98"/>
    </location>
</feature>
<evidence type="ECO:0000256" key="6">
    <source>
        <dbReference type="ARBA" id="ARBA00023136"/>
    </source>
</evidence>
<comment type="similarity">
    <text evidence="7">Belongs to the binding-protein-dependent transport system permease family.</text>
</comment>
<keyword evidence="4 7" id="KW-0812">Transmembrane</keyword>
<feature type="transmembrane region" description="Helical" evidence="7">
    <location>
        <begin position="12"/>
        <end position="30"/>
    </location>
</feature>
<keyword evidence="5 7" id="KW-1133">Transmembrane helix</keyword>
<evidence type="ECO:0000256" key="3">
    <source>
        <dbReference type="ARBA" id="ARBA00022475"/>
    </source>
</evidence>
<dbReference type="Gene3D" id="1.10.3720.10">
    <property type="entry name" value="MetI-like"/>
    <property type="match status" value="1"/>
</dbReference>
<dbReference type="InterPro" id="IPR050901">
    <property type="entry name" value="BP-dep_ABC_trans_perm"/>
</dbReference>
<dbReference type="RefSeq" id="WP_113034628.1">
    <property type="nucleotide sequence ID" value="NZ_QMFB01000022.1"/>
</dbReference>
<feature type="domain" description="ABC transmembrane type-1" evidence="8">
    <location>
        <begin position="72"/>
        <end position="264"/>
    </location>
</feature>
<dbReference type="InterPro" id="IPR000515">
    <property type="entry name" value="MetI-like"/>
</dbReference>
<dbReference type="GO" id="GO:0005886">
    <property type="term" value="C:plasma membrane"/>
    <property type="evidence" value="ECO:0007669"/>
    <property type="project" value="UniProtKB-SubCell"/>
</dbReference>
<keyword evidence="2 7" id="KW-0813">Transport</keyword>
<accession>A0A329M8V7</accession>
<proteinExistence type="inferred from homology"/>
<dbReference type="InterPro" id="IPR035906">
    <property type="entry name" value="MetI-like_sf"/>
</dbReference>
<keyword evidence="3" id="KW-1003">Cell membrane</keyword>
<feature type="transmembrane region" description="Helical" evidence="7">
    <location>
        <begin position="145"/>
        <end position="167"/>
    </location>
</feature>
<evidence type="ECO:0000256" key="7">
    <source>
        <dbReference type="RuleBase" id="RU363032"/>
    </source>
</evidence>
<protein>
    <recommendedName>
        <fullName evidence="8">ABC transmembrane type-1 domain-containing protein</fullName>
    </recommendedName>
</protein>
<dbReference type="SUPFAM" id="SSF161098">
    <property type="entry name" value="MetI-like"/>
    <property type="match status" value="1"/>
</dbReference>
<evidence type="ECO:0000313" key="10">
    <source>
        <dbReference type="Proteomes" id="UP000250369"/>
    </source>
</evidence>
<keyword evidence="6 7" id="KW-0472">Membrane</keyword>
<keyword evidence="10" id="KW-1185">Reference proteome</keyword>
<dbReference type="OrthoDB" id="9810086at2"/>
<evidence type="ECO:0000256" key="2">
    <source>
        <dbReference type="ARBA" id="ARBA00022448"/>
    </source>
</evidence>
<feature type="transmembrane region" description="Helical" evidence="7">
    <location>
        <begin position="188"/>
        <end position="209"/>
    </location>
</feature>
<evidence type="ECO:0000259" key="8">
    <source>
        <dbReference type="PROSITE" id="PS50928"/>
    </source>
</evidence>
<evidence type="ECO:0000256" key="5">
    <source>
        <dbReference type="ARBA" id="ARBA00022989"/>
    </source>
</evidence>
<dbReference type="Pfam" id="PF00528">
    <property type="entry name" value="BPD_transp_1"/>
    <property type="match status" value="1"/>
</dbReference>
<organism evidence="9 10">
    <name type="scientific">Paenibacillus contaminans</name>
    <dbReference type="NCBI Taxonomy" id="450362"/>
    <lineage>
        <taxon>Bacteria</taxon>
        <taxon>Bacillati</taxon>
        <taxon>Bacillota</taxon>
        <taxon>Bacilli</taxon>
        <taxon>Bacillales</taxon>
        <taxon>Paenibacillaceae</taxon>
        <taxon>Paenibacillus</taxon>
    </lineage>
</organism>
<evidence type="ECO:0000313" key="9">
    <source>
        <dbReference type="EMBL" id="RAV16122.1"/>
    </source>
</evidence>
<dbReference type="Proteomes" id="UP000250369">
    <property type="component" value="Unassembled WGS sequence"/>
</dbReference>
<sequence>MKETNWARTWKYASLFVLMAFTLLPFMWLLDTTFKEKEAIFAATPTWIIDPLTFEHYAWALGKSGMQLGKLLANSAIACSVTALLTGIIACISGYGLARYRVPGIGLILALLVLAQMIQGPIIMIPWYKVASALALLNTKTLLVLIYGTMTIPVGVWIMSGFFKVIPIDLEEAALIDGATKFQTLSRIIVPLAMPGLVAVCLYSFILGWNDYQYSLIFTNSLDAKTVQVGIAEVMDSMGQTNWGGILASGVIIVLPIIVLFSIIQKFLVEGLTAGSVKG</sequence>
<dbReference type="CDD" id="cd06261">
    <property type="entry name" value="TM_PBP2"/>
    <property type="match status" value="1"/>
</dbReference>
<feature type="transmembrane region" description="Helical" evidence="7">
    <location>
        <begin position="243"/>
        <end position="264"/>
    </location>
</feature>